<dbReference type="Proteomes" id="UP001470230">
    <property type="component" value="Unassembled WGS sequence"/>
</dbReference>
<name>A0ABR2JU25_9EUKA</name>
<sequence>MEKEKSKANQQKFKACIGIPTNITNNNLEKSIIIVLCGDHICATQTKLVQRLYSEAEIKKVEHIFLTEKPRPTKAQLLAKLYEVISEETPDGEERQTFSECIVGNYYN</sequence>
<keyword evidence="2" id="KW-1185">Reference proteome</keyword>
<reference evidence="1 2" key="1">
    <citation type="submission" date="2024-04" db="EMBL/GenBank/DDBJ databases">
        <title>Tritrichomonas musculus Genome.</title>
        <authorList>
            <person name="Alves-Ferreira E."/>
            <person name="Grigg M."/>
            <person name="Lorenzi H."/>
            <person name="Galac M."/>
        </authorList>
    </citation>
    <scope>NUCLEOTIDE SEQUENCE [LARGE SCALE GENOMIC DNA]</scope>
    <source>
        <strain evidence="1 2">EAF2021</strain>
    </source>
</reference>
<proteinExistence type="predicted"/>
<gene>
    <name evidence="1" type="ORF">M9Y10_004111</name>
</gene>
<evidence type="ECO:0000313" key="2">
    <source>
        <dbReference type="Proteomes" id="UP001470230"/>
    </source>
</evidence>
<dbReference type="EMBL" id="JAPFFF010000010">
    <property type="protein sequence ID" value="KAK8881375.1"/>
    <property type="molecule type" value="Genomic_DNA"/>
</dbReference>
<accession>A0ABR2JU25</accession>
<comment type="caution">
    <text evidence="1">The sequence shown here is derived from an EMBL/GenBank/DDBJ whole genome shotgun (WGS) entry which is preliminary data.</text>
</comment>
<evidence type="ECO:0000313" key="1">
    <source>
        <dbReference type="EMBL" id="KAK8881375.1"/>
    </source>
</evidence>
<protein>
    <submittedName>
        <fullName evidence="1">Uncharacterized protein</fullName>
    </submittedName>
</protein>
<organism evidence="1 2">
    <name type="scientific">Tritrichomonas musculus</name>
    <dbReference type="NCBI Taxonomy" id="1915356"/>
    <lineage>
        <taxon>Eukaryota</taxon>
        <taxon>Metamonada</taxon>
        <taxon>Parabasalia</taxon>
        <taxon>Tritrichomonadida</taxon>
        <taxon>Tritrichomonadidae</taxon>
        <taxon>Tritrichomonas</taxon>
    </lineage>
</organism>